<dbReference type="Gene3D" id="3.40.33.10">
    <property type="entry name" value="CAP"/>
    <property type="match status" value="1"/>
</dbReference>
<proteinExistence type="predicted"/>
<feature type="domain" description="SCP" evidence="2">
    <location>
        <begin position="51"/>
        <end position="183"/>
    </location>
</feature>
<accession>A0ABY3ZVW7</accession>
<feature type="chain" id="PRO_5045974916" evidence="1">
    <location>
        <begin position="30"/>
        <end position="186"/>
    </location>
</feature>
<reference evidence="3" key="2">
    <citation type="submission" date="2022-04" db="EMBL/GenBank/DDBJ databases">
        <title>Antimicrobial genetic elements in methicillin-resistant Macrococcus armenti.</title>
        <authorList>
            <person name="Keller J.E."/>
            <person name="Schwendener S."/>
            <person name="Pantucek R."/>
            <person name="Perreten V."/>
        </authorList>
    </citation>
    <scope>NUCLEOTIDE SEQUENCE</scope>
    <source>
        <strain evidence="3">CCM 2609</strain>
    </source>
</reference>
<evidence type="ECO:0000313" key="3">
    <source>
        <dbReference type="EMBL" id="UOB20937.1"/>
    </source>
</evidence>
<organism evidence="3 4">
    <name type="scientific">Macrococcus armenti</name>
    <dbReference type="NCBI Taxonomy" id="2875764"/>
    <lineage>
        <taxon>Bacteria</taxon>
        <taxon>Bacillati</taxon>
        <taxon>Bacillota</taxon>
        <taxon>Bacilli</taxon>
        <taxon>Bacillales</taxon>
        <taxon>Staphylococcaceae</taxon>
        <taxon>Macrococcus</taxon>
    </lineage>
</organism>
<dbReference type="PANTHER" id="PTHR31157">
    <property type="entry name" value="SCP DOMAIN-CONTAINING PROTEIN"/>
    <property type="match status" value="1"/>
</dbReference>
<keyword evidence="4" id="KW-1185">Reference proteome</keyword>
<dbReference type="InterPro" id="IPR035940">
    <property type="entry name" value="CAP_sf"/>
</dbReference>
<dbReference type="RefSeq" id="WP_243366232.1">
    <property type="nucleotide sequence ID" value="NZ_CP094348.1"/>
</dbReference>
<evidence type="ECO:0000259" key="2">
    <source>
        <dbReference type="Pfam" id="PF00188"/>
    </source>
</evidence>
<feature type="signal peptide" evidence="1">
    <location>
        <begin position="1"/>
        <end position="29"/>
    </location>
</feature>
<name>A0ABY3ZVW7_9STAP</name>
<evidence type="ECO:0000313" key="4">
    <source>
        <dbReference type="Proteomes" id="UP000830343"/>
    </source>
</evidence>
<keyword evidence="1" id="KW-0732">Signal</keyword>
<protein>
    <submittedName>
        <fullName evidence="3">CAP domain-containing protein</fullName>
    </submittedName>
</protein>
<evidence type="ECO:0000256" key="1">
    <source>
        <dbReference type="SAM" id="SignalP"/>
    </source>
</evidence>
<dbReference type="EMBL" id="CP094348">
    <property type="protein sequence ID" value="UOB20937.1"/>
    <property type="molecule type" value="Genomic_DNA"/>
</dbReference>
<reference evidence="3" key="1">
    <citation type="submission" date="2022-03" db="EMBL/GenBank/DDBJ databases">
        <authorList>
            <person name="Vrbovska V."/>
            <person name="Kovarovic V."/>
            <person name="Botka T."/>
            <person name="Pantucek R."/>
        </authorList>
    </citation>
    <scope>NUCLEOTIDE SEQUENCE</scope>
    <source>
        <strain evidence="3">CCM 2609</strain>
    </source>
</reference>
<dbReference type="CDD" id="cd05379">
    <property type="entry name" value="CAP_bacterial"/>
    <property type="match status" value="1"/>
</dbReference>
<dbReference type="InterPro" id="IPR014044">
    <property type="entry name" value="CAP_dom"/>
</dbReference>
<dbReference type="Pfam" id="PF00188">
    <property type="entry name" value="CAP"/>
    <property type="match status" value="1"/>
</dbReference>
<gene>
    <name evidence="3" type="ORF">MRZ06_02325</name>
</gene>
<dbReference type="PANTHER" id="PTHR31157:SF1">
    <property type="entry name" value="SCP DOMAIN-CONTAINING PROTEIN"/>
    <property type="match status" value="1"/>
</dbReference>
<sequence length="186" mass="21140">MMKKLIKVSLASALLFTGIAAVEPTHAEAATVSQFNAGKAVSTYQLNMEILKLINNERRANGVAPLQYNTNKYVLSGTNTRAYEVTKYFSHYRPNGTLFNTAFASSVKPYVRGENVMRRSLRTGETPTTNAKYLARVMFEQWKQSPDHRQNMLRKSFKKASLSVKVAYDAKKKKNYYYAVQIFTTK</sequence>
<dbReference type="Proteomes" id="UP000830343">
    <property type="component" value="Chromosome"/>
</dbReference>
<dbReference type="SUPFAM" id="SSF55797">
    <property type="entry name" value="PR-1-like"/>
    <property type="match status" value="1"/>
</dbReference>